<dbReference type="EMBL" id="JBBJCI010000358">
    <property type="protein sequence ID" value="KAK7233582.1"/>
    <property type="molecule type" value="Genomic_DNA"/>
</dbReference>
<reference evidence="12 13" key="1">
    <citation type="submission" date="2024-03" db="EMBL/GenBank/DDBJ databases">
        <title>Aureococcus anophagefferens CCMP1851 and Kratosvirus quantuckense: Draft genome of a second virus-susceptible host strain in the model system.</title>
        <authorList>
            <person name="Chase E."/>
            <person name="Truchon A.R."/>
            <person name="Schepens W."/>
            <person name="Wilhelm S.W."/>
        </authorList>
    </citation>
    <scope>NUCLEOTIDE SEQUENCE [LARGE SCALE GENOMIC DNA]</scope>
    <source>
        <strain evidence="12 13">CCMP1851</strain>
    </source>
</reference>
<dbReference type="PANTHER" id="PTHR45752:SF187">
    <property type="entry name" value="LEUCINE-RICH REPEAT AND IQ DOMAIN-CONTAINING PROTEIN 4"/>
    <property type="match status" value="1"/>
</dbReference>
<dbReference type="SUPFAM" id="SSF52058">
    <property type="entry name" value="L domain-like"/>
    <property type="match status" value="2"/>
</dbReference>
<dbReference type="PROSITE" id="PS50005">
    <property type="entry name" value="TPR"/>
    <property type="match status" value="1"/>
</dbReference>
<dbReference type="InterPro" id="IPR011990">
    <property type="entry name" value="TPR-like_helical_dom_sf"/>
</dbReference>
<keyword evidence="5" id="KW-0677">Repeat</keyword>
<keyword evidence="4" id="KW-0433">Leucine-rich repeat</keyword>
<comment type="caution">
    <text evidence="12">The sequence shown here is derived from an EMBL/GenBank/DDBJ whole genome shotgun (WGS) entry which is preliminary data.</text>
</comment>
<comment type="subcellular location">
    <subcellularLocation>
        <location evidence="1">Chromosome</location>
    </subcellularLocation>
</comment>
<dbReference type="InterPro" id="IPR019734">
    <property type="entry name" value="TPR_rpt"/>
</dbReference>
<feature type="region of interest" description="Disordered" evidence="10">
    <location>
        <begin position="828"/>
        <end position="856"/>
    </location>
</feature>
<evidence type="ECO:0000256" key="5">
    <source>
        <dbReference type="ARBA" id="ARBA00022737"/>
    </source>
</evidence>
<dbReference type="SMART" id="SM00456">
    <property type="entry name" value="WW"/>
    <property type="match status" value="2"/>
</dbReference>
<sequence length="1185" mass="132335">MSLTKQEADAASTKVQAMARRMFARDVAYAMVAEKWEKIFDPVRARYYYYNVVDDQAIWKRPAPLMWRDLDDVAPTFTDEQAAILVQSAWRRLKFMRVVRRRIAKVFSKVYEEETGTYYYYNAQTGETSWSKPLVLGSQDIDEGRLVGGDGRLLADDRSEVADSELSDASAGAKSDEESVVDGDDSEEDDSRGDSDDASLMPREWPRSKSQRLVDAAEDDPRGATILKLGGLGLPRVTFRALSIETLTELDVSDNRLSRLQKDFGGLFNLEVLDVSGNRLRTFPRELQDLDKLRVLRASKNRIAWFPAHLWQLGALEELDLCENVLVELPMEVGNLALLQETRVWEVGVGLLEELRVLKLRGNKLAKWPNQLDSLKNLETLDLSKNDLAHMAPVRVAQSEEQKTAAVKPGEVAIGAPDPKQCDWAGLASLTRLDISGNRIAAFPADLAKMTALTELDARDNAIKALPKHLAGLRGLVAFPLDGNRLETLDDALKGLRALKLLSAPRNGLRSLTAEIAQLRFVKQVDLDGNELASLPKEITQLRSCERLTFAKNRLAELPKGFGSMFRLQALVLRSNKFDKIDGDLLASLVSLTELDFSDNAVAVFPKKLCRLGKLTRLDLSRNKLWFVPKEIRSLGELKFFHLHENRLKTADMSRAEVATLKALEVLTLHDNYLEELPPEFADLPRLRKLTLSHNPCAAEVHAALAPFVDGLRVRATHLSVSAAAFRPPKPADVEDSSAAAGRYRRAATLTGASQGAEKLERGDVAEAVAPLVAAADAHARLVVDEPHAATVSHHVHLGAARVSIAKQRRALAEADKFERLERDRKARREEELRKRAEEEAAAEEEEEDDDDDDAPKFVAVAPSAAELDFDLGEEKSPLHRDPPDAATAELLLEAKKALDAAEHLDLTHRRTDAAAVEIYYLRGLAAYELDDARQAIYDLDDALALRPAHAPSLALRAKARCALGQFPEGKRDCLKAKRLLLTERGLKMPEPDEQAPRAVAEVLDELELNDISREVERGLDALHLLGVDDKNMHRVYDVSPQGILGRRKSELKDLETTGRSKRRAILEMRKRKHDSYVRDMKEMYAVEEADMRSAKNLADKVHADLAFRAAKYQLERDEEDRLRRVEAARLLEEERLVEADRCLAMEGVERAWMADEDPQAAAEAQAAEARARKDAAKPAKKKKR</sequence>
<keyword evidence="9" id="KW-0802">TPR repeat</keyword>
<feature type="region of interest" description="Disordered" evidence="10">
    <location>
        <begin position="157"/>
        <end position="217"/>
    </location>
</feature>
<keyword evidence="6" id="KW-0227">DNA damage</keyword>
<dbReference type="InterPro" id="IPR001202">
    <property type="entry name" value="WW_dom"/>
</dbReference>
<accession>A0ABR1FMK1</accession>
<protein>
    <recommendedName>
        <fullName evidence="11">WW domain-containing protein</fullName>
    </recommendedName>
</protein>
<feature type="compositionally biased region" description="Basic and acidic residues" evidence="10">
    <location>
        <begin position="828"/>
        <end position="839"/>
    </location>
</feature>
<dbReference type="CDD" id="cd00201">
    <property type="entry name" value="WW"/>
    <property type="match status" value="2"/>
</dbReference>
<evidence type="ECO:0000313" key="12">
    <source>
        <dbReference type="EMBL" id="KAK7233582.1"/>
    </source>
</evidence>
<dbReference type="PANTHER" id="PTHR45752">
    <property type="entry name" value="LEUCINE-RICH REPEAT-CONTAINING"/>
    <property type="match status" value="1"/>
</dbReference>
<evidence type="ECO:0000256" key="2">
    <source>
        <dbReference type="ARBA" id="ARBA00010999"/>
    </source>
</evidence>
<dbReference type="Gene3D" id="1.25.40.10">
    <property type="entry name" value="Tetratricopeptide repeat domain"/>
    <property type="match status" value="1"/>
</dbReference>
<evidence type="ECO:0000259" key="11">
    <source>
        <dbReference type="PROSITE" id="PS50020"/>
    </source>
</evidence>
<name>A0ABR1FMK1_AURAN</name>
<evidence type="ECO:0000256" key="8">
    <source>
        <dbReference type="ARBA" id="ARBA00023204"/>
    </source>
</evidence>
<dbReference type="InterPro" id="IPR036020">
    <property type="entry name" value="WW_dom_sf"/>
</dbReference>
<evidence type="ECO:0000256" key="3">
    <source>
        <dbReference type="ARBA" id="ARBA00022454"/>
    </source>
</evidence>
<dbReference type="Gene3D" id="3.80.10.10">
    <property type="entry name" value="Ribonuclease Inhibitor"/>
    <property type="match status" value="2"/>
</dbReference>
<dbReference type="InterPro" id="IPR001611">
    <property type="entry name" value="Leu-rich_rpt"/>
</dbReference>
<dbReference type="InterPro" id="IPR032675">
    <property type="entry name" value="LRR_dom_sf"/>
</dbReference>
<proteinExistence type="inferred from homology"/>
<dbReference type="SMART" id="SM00369">
    <property type="entry name" value="LRR_TYP"/>
    <property type="match status" value="14"/>
</dbReference>
<keyword evidence="13" id="KW-1185">Reference proteome</keyword>
<dbReference type="Pfam" id="PF13855">
    <property type="entry name" value="LRR_8"/>
    <property type="match status" value="3"/>
</dbReference>
<evidence type="ECO:0000256" key="6">
    <source>
        <dbReference type="ARBA" id="ARBA00022763"/>
    </source>
</evidence>
<dbReference type="PRINTS" id="PR00019">
    <property type="entry name" value="LEURICHRPT"/>
</dbReference>
<keyword evidence="7" id="KW-0156">Chromatin regulator</keyword>
<keyword evidence="3" id="KW-0158">Chromosome</keyword>
<feature type="compositionally biased region" description="Low complexity" evidence="10">
    <location>
        <begin position="1160"/>
        <end position="1169"/>
    </location>
</feature>
<feature type="domain" description="WW" evidence="11">
    <location>
        <begin position="109"/>
        <end position="135"/>
    </location>
</feature>
<dbReference type="InterPro" id="IPR050715">
    <property type="entry name" value="LRR-SigEffector_domain"/>
</dbReference>
<evidence type="ECO:0000256" key="4">
    <source>
        <dbReference type="ARBA" id="ARBA00022614"/>
    </source>
</evidence>
<organism evidence="12 13">
    <name type="scientific">Aureococcus anophagefferens</name>
    <name type="common">Harmful bloom alga</name>
    <dbReference type="NCBI Taxonomy" id="44056"/>
    <lineage>
        <taxon>Eukaryota</taxon>
        <taxon>Sar</taxon>
        <taxon>Stramenopiles</taxon>
        <taxon>Ochrophyta</taxon>
        <taxon>Pelagophyceae</taxon>
        <taxon>Pelagomonadales</taxon>
        <taxon>Pelagomonadaceae</taxon>
        <taxon>Aureococcus</taxon>
    </lineage>
</organism>
<feature type="region of interest" description="Disordered" evidence="10">
    <location>
        <begin position="1157"/>
        <end position="1185"/>
    </location>
</feature>
<feature type="domain" description="WW" evidence="11">
    <location>
        <begin position="30"/>
        <end position="64"/>
    </location>
</feature>
<keyword evidence="8" id="KW-0234">DNA repair</keyword>
<dbReference type="PROSITE" id="PS50020">
    <property type="entry name" value="WW_DOMAIN_2"/>
    <property type="match status" value="2"/>
</dbReference>
<dbReference type="SUPFAM" id="SSF51045">
    <property type="entry name" value="WW domain"/>
    <property type="match status" value="2"/>
</dbReference>
<gene>
    <name evidence="12" type="ORF">SO694_00107099</name>
</gene>
<feature type="compositionally biased region" description="Acidic residues" evidence="10">
    <location>
        <begin position="840"/>
        <end position="854"/>
    </location>
</feature>
<dbReference type="SUPFAM" id="SSF48452">
    <property type="entry name" value="TPR-like"/>
    <property type="match status" value="1"/>
</dbReference>
<comment type="similarity">
    <text evidence="2">Belongs to the Tonsoku family.</text>
</comment>
<dbReference type="SMART" id="SM00365">
    <property type="entry name" value="LRR_SD22"/>
    <property type="match status" value="7"/>
</dbReference>
<dbReference type="Proteomes" id="UP001363151">
    <property type="component" value="Unassembled WGS sequence"/>
</dbReference>
<dbReference type="InterPro" id="IPR003591">
    <property type="entry name" value="Leu-rich_rpt_typical-subtyp"/>
</dbReference>
<evidence type="ECO:0000256" key="9">
    <source>
        <dbReference type="PROSITE-ProRule" id="PRU00339"/>
    </source>
</evidence>
<dbReference type="PROSITE" id="PS51450">
    <property type="entry name" value="LRR"/>
    <property type="match status" value="1"/>
</dbReference>
<feature type="compositionally biased region" description="Acidic residues" evidence="10">
    <location>
        <begin position="178"/>
        <end position="191"/>
    </location>
</feature>
<evidence type="ECO:0000313" key="13">
    <source>
        <dbReference type="Proteomes" id="UP001363151"/>
    </source>
</evidence>
<evidence type="ECO:0000256" key="1">
    <source>
        <dbReference type="ARBA" id="ARBA00004286"/>
    </source>
</evidence>
<evidence type="ECO:0000256" key="7">
    <source>
        <dbReference type="ARBA" id="ARBA00022853"/>
    </source>
</evidence>
<feature type="repeat" description="TPR" evidence="9">
    <location>
        <begin position="917"/>
        <end position="950"/>
    </location>
</feature>
<dbReference type="Gene3D" id="2.20.70.10">
    <property type="match status" value="2"/>
</dbReference>
<evidence type="ECO:0000256" key="10">
    <source>
        <dbReference type="SAM" id="MobiDB-lite"/>
    </source>
</evidence>